<feature type="region of interest" description="Disordered" evidence="1">
    <location>
        <begin position="387"/>
        <end position="442"/>
    </location>
</feature>
<dbReference type="Proteomes" id="UP000769528">
    <property type="component" value="Unassembled WGS sequence"/>
</dbReference>
<feature type="compositionally biased region" description="Polar residues" evidence="1">
    <location>
        <begin position="514"/>
        <end position="526"/>
    </location>
</feature>
<keyword evidence="3" id="KW-1185">Reference proteome</keyword>
<dbReference type="AlphaFoldDB" id="A0A9P8PQI5"/>
<feature type="region of interest" description="Disordered" evidence="1">
    <location>
        <begin position="92"/>
        <end position="153"/>
    </location>
</feature>
<dbReference type="PRINTS" id="PR02076">
    <property type="entry name" value="PROTEINFYV8"/>
</dbReference>
<organism evidence="2 3">
    <name type="scientific">Wickerhamomyces mucosus</name>
    <dbReference type="NCBI Taxonomy" id="1378264"/>
    <lineage>
        <taxon>Eukaryota</taxon>
        <taxon>Fungi</taxon>
        <taxon>Dikarya</taxon>
        <taxon>Ascomycota</taxon>
        <taxon>Saccharomycotina</taxon>
        <taxon>Saccharomycetes</taxon>
        <taxon>Phaffomycetales</taxon>
        <taxon>Wickerhamomycetaceae</taxon>
        <taxon>Wickerhamomyces</taxon>
    </lineage>
</organism>
<feature type="compositionally biased region" description="Polar residues" evidence="1">
    <location>
        <begin position="654"/>
        <end position="672"/>
    </location>
</feature>
<reference evidence="2" key="2">
    <citation type="submission" date="2021-01" db="EMBL/GenBank/DDBJ databases">
        <authorList>
            <person name="Schikora-Tamarit M.A."/>
        </authorList>
    </citation>
    <scope>NUCLEOTIDE SEQUENCE</scope>
    <source>
        <strain evidence="2">CBS6341</strain>
    </source>
</reference>
<feature type="region of interest" description="Disordered" evidence="1">
    <location>
        <begin position="602"/>
        <end position="691"/>
    </location>
</feature>
<accession>A0A9P8PQI5</accession>
<feature type="compositionally biased region" description="Low complexity" evidence="1">
    <location>
        <begin position="300"/>
        <end position="329"/>
    </location>
</feature>
<feature type="compositionally biased region" description="Basic and acidic residues" evidence="1">
    <location>
        <begin position="422"/>
        <end position="442"/>
    </location>
</feature>
<feature type="compositionally biased region" description="Polar residues" evidence="1">
    <location>
        <begin position="602"/>
        <end position="613"/>
    </location>
</feature>
<comment type="caution">
    <text evidence="2">The sequence shown here is derived from an EMBL/GenBank/DDBJ whole genome shotgun (WGS) entry which is preliminary data.</text>
</comment>
<name>A0A9P8PQI5_9ASCO</name>
<feature type="compositionally biased region" description="Polar residues" evidence="1">
    <location>
        <begin position="738"/>
        <end position="757"/>
    </location>
</feature>
<protein>
    <recommendedName>
        <fullName evidence="4">Protein FYV8</fullName>
    </recommendedName>
</protein>
<feature type="region of interest" description="Disordered" evidence="1">
    <location>
        <begin position="275"/>
        <end position="334"/>
    </location>
</feature>
<feature type="region of interest" description="Disordered" evidence="1">
    <location>
        <begin position="1"/>
        <end position="76"/>
    </location>
</feature>
<evidence type="ECO:0000313" key="3">
    <source>
        <dbReference type="Proteomes" id="UP000769528"/>
    </source>
</evidence>
<feature type="compositionally biased region" description="Acidic residues" evidence="1">
    <location>
        <begin position="24"/>
        <end position="35"/>
    </location>
</feature>
<evidence type="ECO:0000256" key="1">
    <source>
        <dbReference type="SAM" id="MobiDB-lite"/>
    </source>
</evidence>
<sequence length="927" mass="104979">MSLQDQIARKKSERWTRASSANYDGDDWSDEDRDGDIDHPINVPQLPKLPSTDLSKYEQQESLNDENLERPDGSQNLETLVANKGDILENLYENNDDQSVKEEEAKYLDNYSDNDGGEDEDDEYKPKYTRSQRFKPVDHGSVETKASVPNIPNIDANTAKSIVESVITESSNPKTVSSPVPSEDRILQEGFQFHEEPAFNSDEEFDDQEYQNHPQHELQYEQELIHTSNPSTRLDADSNELINHVPTPIHSNLDKAPQNNDLVHQLVSKVENYQPYSKESPTNEDISEQPLFSPTDQETENSQIIPPINPQQEIENSNDTINNSNGNVSHYEYDNRNQNNLDEADVDADDEFSPKKNRFQSFVTPESADLINSNHNVHGLTIDAKKANDNQHPEFNPSPSSSPNNGSHRLSFVSDTDTLHLQVEESEHEREEGPHNHPQHLDDSSIKEITQQEFEHGVNLNQGFSEHAYLSSIINTPDLNDHRFDNNGNDDEQSKIIESQEPLLLEEDVDTKENIPTSPETSNEINGSAPKSARDSKFYSSLQDYYDDYTEEHISDEKDHSNDHRLNTFSSINTFHSNNSSGSLSTGSFPIKSENAYRSSISERTTSFTNQSIAEVPSGYYDNFDGYQNEEDGEDEDDDRKDDSNADDSKHEQSSLNPAMSINFGQWRPNTDSFRDQFIKDTTPPIPQIDRYSRNSRGEIVETSTLDSKDLSFNKHDNESEQLTLGETIGTKQSTLTDNQSTLTDNQSTINNGSNDENIYPKKDGETYRTESGTSLPLHIPLAKEIPSGKTNFFQEHNNVIASPQTTPKKNLQKPTNYNFKNIGNLQTTEKRIESYRNARTEEANIESNLDEWIQFSLEKIEVIPYQSNVTQHVKQAYAEASTSAKKHRPANMGSFLGKSRVLHDTSSTAQSFAKGIFSRGKKIMKN</sequence>
<feature type="region of interest" description="Disordered" evidence="1">
    <location>
        <begin position="500"/>
        <end position="536"/>
    </location>
</feature>
<feature type="compositionally biased region" description="Basic and acidic residues" evidence="1">
    <location>
        <begin position="641"/>
        <end position="653"/>
    </location>
</feature>
<feature type="compositionally biased region" description="Basic and acidic residues" evidence="1">
    <location>
        <begin position="7"/>
        <end position="16"/>
    </location>
</feature>
<feature type="compositionally biased region" description="Basic and acidic residues" evidence="1">
    <location>
        <begin position="98"/>
        <end position="107"/>
    </location>
</feature>
<evidence type="ECO:0008006" key="4">
    <source>
        <dbReference type="Google" id="ProtNLM"/>
    </source>
</evidence>
<evidence type="ECO:0000313" key="2">
    <source>
        <dbReference type="EMBL" id="KAH3676376.1"/>
    </source>
</evidence>
<dbReference type="EMBL" id="JAEUBF010000637">
    <property type="protein sequence ID" value="KAH3676376.1"/>
    <property type="molecule type" value="Genomic_DNA"/>
</dbReference>
<dbReference type="OrthoDB" id="4081733at2759"/>
<feature type="compositionally biased region" description="Acidic residues" evidence="1">
    <location>
        <begin position="628"/>
        <end position="640"/>
    </location>
</feature>
<feature type="compositionally biased region" description="Polar residues" evidence="1">
    <location>
        <begin position="275"/>
        <end position="296"/>
    </location>
</feature>
<gene>
    <name evidence="2" type="ORF">WICMUC_002007</name>
</gene>
<reference evidence="2" key="1">
    <citation type="journal article" date="2021" name="Open Biol.">
        <title>Shared evolutionary footprints suggest mitochondrial oxidative damage underlies multiple complex I losses in fungi.</title>
        <authorList>
            <person name="Schikora-Tamarit M.A."/>
            <person name="Marcet-Houben M."/>
            <person name="Nosek J."/>
            <person name="Gabaldon T."/>
        </authorList>
    </citation>
    <scope>NUCLEOTIDE SEQUENCE</scope>
    <source>
        <strain evidence="2">CBS6341</strain>
    </source>
</reference>
<dbReference type="InterPro" id="IPR026248">
    <property type="entry name" value="Fyv8"/>
</dbReference>
<proteinExistence type="predicted"/>
<feature type="region of interest" description="Disordered" evidence="1">
    <location>
        <begin position="738"/>
        <end position="761"/>
    </location>
</feature>